<evidence type="ECO:0000256" key="4">
    <source>
        <dbReference type="PROSITE-ProRule" id="PRU00175"/>
    </source>
</evidence>
<evidence type="ECO:0000313" key="7">
    <source>
        <dbReference type="Ensembl" id="ENSCSRP00000024041.1"/>
    </source>
</evidence>
<keyword evidence="1" id="KW-0479">Metal-binding</keyword>
<reference evidence="7" key="1">
    <citation type="submission" date="2025-08" db="UniProtKB">
        <authorList>
            <consortium name="Ensembl"/>
        </authorList>
    </citation>
    <scope>IDENTIFICATION</scope>
</reference>
<dbReference type="InterPro" id="IPR001841">
    <property type="entry name" value="Znf_RING"/>
</dbReference>
<evidence type="ECO:0000256" key="3">
    <source>
        <dbReference type="ARBA" id="ARBA00022833"/>
    </source>
</evidence>
<feature type="region of interest" description="Disordered" evidence="5">
    <location>
        <begin position="90"/>
        <end position="109"/>
    </location>
</feature>
<dbReference type="PANTHER" id="PTHR25465">
    <property type="entry name" value="B-BOX DOMAIN CONTAINING"/>
    <property type="match status" value="1"/>
</dbReference>
<feature type="domain" description="RING-type" evidence="6">
    <location>
        <begin position="16"/>
        <end position="58"/>
    </location>
</feature>
<dbReference type="PROSITE" id="PS00518">
    <property type="entry name" value="ZF_RING_1"/>
    <property type="match status" value="1"/>
</dbReference>
<evidence type="ECO:0000256" key="2">
    <source>
        <dbReference type="ARBA" id="ARBA00022771"/>
    </source>
</evidence>
<evidence type="ECO:0000259" key="6">
    <source>
        <dbReference type="PROSITE" id="PS50089"/>
    </source>
</evidence>
<keyword evidence="8" id="KW-1185">Reference proteome</keyword>
<evidence type="ECO:0000313" key="8">
    <source>
        <dbReference type="Proteomes" id="UP000694403"/>
    </source>
</evidence>
<dbReference type="Gene3D" id="3.30.40.10">
    <property type="entry name" value="Zinc/RING finger domain, C3HC4 (zinc finger)"/>
    <property type="match status" value="1"/>
</dbReference>
<dbReference type="PANTHER" id="PTHR25465:SF11">
    <property type="entry name" value="TRIPARTITE MOTIF CONTAINING 14"/>
    <property type="match status" value="1"/>
</dbReference>
<name>A0A8C3T655_CHESE</name>
<dbReference type="Ensembl" id="ENSCSRT00000025073.1">
    <property type="protein sequence ID" value="ENSCSRP00000024041.1"/>
    <property type="gene ID" value="ENSCSRG00000018053.1"/>
</dbReference>
<dbReference type="GO" id="GO:0008270">
    <property type="term" value="F:zinc ion binding"/>
    <property type="evidence" value="ECO:0007669"/>
    <property type="project" value="UniProtKB-KW"/>
</dbReference>
<dbReference type="InterPro" id="IPR013083">
    <property type="entry name" value="Znf_RING/FYVE/PHD"/>
</dbReference>
<keyword evidence="2 4" id="KW-0863">Zinc-finger</keyword>
<protein>
    <recommendedName>
        <fullName evidence="6">RING-type domain-containing protein</fullName>
    </recommendedName>
</protein>
<sequence>MESRGPVAELQRSIICPICRGPFRDPVLLDCDHSYCRACITGHWEREGAGVLSCPQCRMVFERRSLRTHVKLAVEVKIAQNLNAKTAQEGLAPKPRRRRGGWIPVSRRHPETLGGGTQRGFFLGGRLGVPARGLIRVQRANAGD</sequence>
<evidence type="ECO:0000256" key="5">
    <source>
        <dbReference type="SAM" id="MobiDB-lite"/>
    </source>
</evidence>
<dbReference type="InterPro" id="IPR017907">
    <property type="entry name" value="Znf_RING_CS"/>
</dbReference>
<dbReference type="PROSITE" id="PS50089">
    <property type="entry name" value="ZF_RING_2"/>
    <property type="match status" value="1"/>
</dbReference>
<dbReference type="SMART" id="SM00184">
    <property type="entry name" value="RING"/>
    <property type="match status" value="1"/>
</dbReference>
<dbReference type="Proteomes" id="UP000694403">
    <property type="component" value="Unplaced"/>
</dbReference>
<proteinExistence type="predicted"/>
<dbReference type="AlphaFoldDB" id="A0A8C3T655"/>
<evidence type="ECO:0000256" key="1">
    <source>
        <dbReference type="ARBA" id="ARBA00022723"/>
    </source>
</evidence>
<keyword evidence="3" id="KW-0862">Zinc</keyword>
<dbReference type="SUPFAM" id="SSF57850">
    <property type="entry name" value="RING/U-box"/>
    <property type="match status" value="1"/>
</dbReference>
<accession>A0A8C3T655</accession>
<dbReference type="Pfam" id="PF13445">
    <property type="entry name" value="zf-RING_UBOX"/>
    <property type="match status" value="1"/>
</dbReference>
<reference evidence="7" key="2">
    <citation type="submission" date="2025-09" db="UniProtKB">
        <authorList>
            <consortium name="Ensembl"/>
        </authorList>
    </citation>
    <scope>IDENTIFICATION</scope>
</reference>
<dbReference type="InterPro" id="IPR051051">
    <property type="entry name" value="E3_ubiq-ligase_TRIM/RNF"/>
</dbReference>
<organism evidence="7 8">
    <name type="scientific">Chelydra serpentina</name>
    <name type="common">Snapping turtle</name>
    <name type="synonym">Testudo serpentina</name>
    <dbReference type="NCBI Taxonomy" id="8475"/>
    <lineage>
        <taxon>Eukaryota</taxon>
        <taxon>Metazoa</taxon>
        <taxon>Chordata</taxon>
        <taxon>Craniata</taxon>
        <taxon>Vertebrata</taxon>
        <taxon>Euteleostomi</taxon>
        <taxon>Archelosauria</taxon>
        <taxon>Testudinata</taxon>
        <taxon>Testudines</taxon>
        <taxon>Cryptodira</taxon>
        <taxon>Durocryptodira</taxon>
        <taxon>Americhelydia</taxon>
        <taxon>Chelydroidea</taxon>
        <taxon>Chelydridae</taxon>
        <taxon>Chelydra</taxon>
    </lineage>
</organism>
<dbReference type="InterPro" id="IPR027370">
    <property type="entry name" value="Znf-RING_euk"/>
</dbReference>